<dbReference type="PROSITE" id="PS50979">
    <property type="entry name" value="BC"/>
    <property type="match status" value="1"/>
</dbReference>
<keyword evidence="13" id="KW-0444">Lipid biosynthesis</keyword>
<dbReference type="GO" id="GO:0006633">
    <property type="term" value="P:fatty acid biosynthetic process"/>
    <property type="evidence" value="ECO:0007669"/>
    <property type="project" value="UniProtKB-KW"/>
</dbReference>
<dbReference type="Proteomes" id="UP000184089">
    <property type="component" value="Unassembled WGS sequence"/>
</dbReference>
<evidence type="ECO:0000313" key="17">
    <source>
        <dbReference type="EMBL" id="SHG29715.1"/>
    </source>
</evidence>
<dbReference type="Pfam" id="PF02785">
    <property type="entry name" value="Biotin_carb_C"/>
    <property type="match status" value="1"/>
</dbReference>
<dbReference type="GO" id="GO:0005524">
    <property type="term" value="F:ATP binding"/>
    <property type="evidence" value="ECO:0007669"/>
    <property type="project" value="UniProtKB-UniRule"/>
</dbReference>
<dbReference type="PROSITE" id="PS00866">
    <property type="entry name" value="CPSASE_1"/>
    <property type="match status" value="1"/>
</dbReference>
<dbReference type="InterPro" id="IPR004549">
    <property type="entry name" value="Acetyl_CoA_COase_biotin_COase"/>
</dbReference>
<reference evidence="17" key="1">
    <citation type="submission" date="2016-11" db="EMBL/GenBank/DDBJ databases">
        <authorList>
            <person name="Varghese N."/>
            <person name="Submissions S."/>
        </authorList>
    </citation>
    <scope>NUCLEOTIDE SEQUENCE</scope>
    <source>
        <strain evidence="17">DSM 4029</strain>
    </source>
</reference>
<accession>A0AAQ1ME72</accession>
<dbReference type="InterPro" id="IPR005479">
    <property type="entry name" value="CPAse_ATP-bd"/>
</dbReference>
<dbReference type="SUPFAM" id="SSF52440">
    <property type="entry name" value="PreATP-grasp domain"/>
    <property type="match status" value="1"/>
</dbReference>
<keyword evidence="13" id="KW-0276">Fatty acid metabolism</keyword>
<evidence type="ECO:0000313" key="16">
    <source>
        <dbReference type="EMBL" id="MZL70750.1"/>
    </source>
</evidence>
<keyword evidence="9" id="KW-0460">Magnesium</keyword>
<dbReference type="SMART" id="SM00878">
    <property type="entry name" value="Biotin_carb_C"/>
    <property type="match status" value="1"/>
</dbReference>
<feature type="domain" description="Biotin carboxylation" evidence="15">
    <location>
        <begin position="1"/>
        <end position="446"/>
    </location>
</feature>
<comment type="pathway">
    <text evidence="2 13">Lipid metabolism; malonyl-CoA biosynthesis; malonyl-CoA from acetyl-CoA: step 1/1.</text>
</comment>
<organism evidence="17 18">
    <name type="scientific">Bittarella massiliensis</name>
    <name type="common">ex Durand et al. 2017</name>
    <dbReference type="NCBI Taxonomy" id="1720313"/>
    <lineage>
        <taxon>Bacteria</taxon>
        <taxon>Bacillati</taxon>
        <taxon>Bacillota</taxon>
        <taxon>Clostridia</taxon>
        <taxon>Eubacteriales</taxon>
        <taxon>Oscillospiraceae</taxon>
        <taxon>Bittarella (ex Durand et al. 2017)</taxon>
    </lineage>
</organism>
<evidence type="ECO:0000259" key="14">
    <source>
        <dbReference type="PROSITE" id="PS50975"/>
    </source>
</evidence>
<dbReference type="GO" id="GO:0046872">
    <property type="term" value="F:metal ion binding"/>
    <property type="evidence" value="ECO:0007669"/>
    <property type="project" value="UniProtKB-KW"/>
</dbReference>
<keyword evidence="8 12" id="KW-0067">ATP-binding</keyword>
<dbReference type="InterPro" id="IPR051602">
    <property type="entry name" value="ACC_Biotin_Carboxylase"/>
</dbReference>
<keyword evidence="13" id="KW-0275">Fatty acid biosynthesis</keyword>
<feature type="domain" description="ATP-grasp" evidence="14">
    <location>
        <begin position="120"/>
        <end position="317"/>
    </location>
</feature>
<dbReference type="InterPro" id="IPR005482">
    <property type="entry name" value="Biotin_COase_C"/>
</dbReference>
<comment type="function">
    <text evidence="1 13">This protein is a component of the acetyl coenzyme A carboxylase complex; first, biotin carboxylase catalyzes the carboxylation of the carrier protein and then the transcarboxylase transfers the carboxyl group to form malonyl-CoA.</text>
</comment>
<dbReference type="AlphaFoldDB" id="A0AAQ1ME72"/>
<evidence type="ECO:0000256" key="6">
    <source>
        <dbReference type="ARBA" id="ARBA00022723"/>
    </source>
</evidence>
<evidence type="ECO:0000256" key="4">
    <source>
        <dbReference type="ARBA" id="ARBA00013263"/>
    </source>
</evidence>
<dbReference type="RefSeq" id="WP_021658225.1">
    <property type="nucleotide sequence ID" value="NZ_FQVY01000003.1"/>
</dbReference>
<evidence type="ECO:0000313" key="19">
    <source>
        <dbReference type="Proteomes" id="UP000474718"/>
    </source>
</evidence>
<keyword evidence="13" id="KW-0443">Lipid metabolism</keyword>
<evidence type="ECO:0000256" key="10">
    <source>
        <dbReference type="ARBA" id="ARBA00023267"/>
    </source>
</evidence>
<evidence type="ECO:0000256" key="8">
    <source>
        <dbReference type="ARBA" id="ARBA00022840"/>
    </source>
</evidence>
<evidence type="ECO:0000259" key="15">
    <source>
        <dbReference type="PROSITE" id="PS50979"/>
    </source>
</evidence>
<comment type="catalytic activity">
    <reaction evidence="11 13">
        <text>N(6)-biotinyl-L-lysyl-[protein] + hydrogencarbonate + ATP = N(6)-carboxybiotinyl-L-lysyl-[protein] + ADP + phosphate + H(+)</text>
        <dbReference type="Rhea" id="RHEA:13501"/>
        <dbReference type="Rhea" id="RHEA-COMP:10505"/>
        <dbReference type="Rhea" id="RHEA-COMP:10506"/>
        <dbReference type="ChEBI" id="CHEBI:15378"/>
        <dbReference type="ChEBI" id="CHEBI:17544"/>
        <dbReference type="ChEBI" id="CHEBI:30616"/>
        <dbReference type="ChEBI" id="CHEBI:43474"/>
        <dbReference type="ChEBI" id="CHEBI:83144"/>
        <dbReference type="ChEBI" id="CHEBI:83145"/>
        <dbReference type="ChEBI" id="CHEBI:456216"/>
        <dbReference type="EC" id="6.3.4.14"/>
    </reaction>
</comment>
<dbReference type="GO" id="GO:0004075">
    <property type="term" value="F:biotin carboxylase activity"/>
    <property type="evidence" value="ECO:0007669"/>
    <property type="project" value="UniProtKB-EC"/>
</dbReference>
<dbReference type="InterPro" id="IPR011054">
    <property type="entry name" value="Rudment_hybrid_motif"/>
</dbReference>
<dbReference type="SUPFAM" id="SSF51246">
    <property type="entry name" value="Rudiment single hybrid motif"/>
    <property type="match status" value="1"/>
</dbReference>
<dbReference type="InterPro" id="IPR011764">
    <property type="entry name" value="Biotin_carboxylation_dom"/>
</dbReference>
<dbReference type="Proteomes" id="UP000474718">
    <property type="component" value="Unassembled WGS sequence"/>
</dbReference>
<keyword evidence="6" id="KW-0479">Metal-binding</keyword>
<comment type="subunit">
    <text evidence="3 13">Acetyl-CoA carboxylase is a heterohexamer of biotin carboxyl carrier protein, biotin carboxylase and the two subunits of carboxyl transferase in a 2:2 complex.</text>
</comment>
<evidence type="ECO:0000256" key="7">
    <source>
        <dbReference type="ARBA" id="ARBA00022741"/>
    </source>
</evidence>
<protein>
    <recommendedName>
        <fullName evidence="4 13">Biotin carboxylase</fullName>
        <ecNumber evidence="4 13">6.3.4.14</ecNumber>
    </recommendedName>
    <alternativeName>
        <fullName evidence="13">Acetyl-coenzyme A carboxylase biotin carboxylase subunit A</fullName>
    </alternativeName>
</protein>
<evidence type="ECO:0000256" key="1">
    <source>
        <dbReference type="ARBA" id="ARBA00003761"/>
    </source>
</evidence>
<evidence type="ECO:0000256" key="3">
    <source>
        <dbReference type="ARBA" id="ARBA00011750"/>
    </source>
</evidence>
<dbReference type="Gene3D" id="3.30.470.20">
    <property type="entry name" value="ATP-grasp fold, B domain"/>
    <property type="match status" value="1"/>
</dbReference>
<sequence>MFSKILIANRGEIAVRIIRACRDMGITSVAVYSTADREALHTQLADEAICIGGPLAKDSYLNIRNLLGAAEASGAEAIHPGFGFLSENPDFAKACEDCGIAFIGPSSKTISLLGDKVAARQTAREAGVPVTPGSDGAVGEYREVERIAREIGFPVMLKAASGGGGKGIRKVDGPEELKNAFMEAAAEAAASFGDGRVYIEKFVADPRHIEFQVLADALGNTVHLFERECSIQRRHQKLVEEAPSSLLTPEKRAEMGAAAVAVAKQAGYRGAGTVEFLVDGQGDYYFCEMNARIQVEHPVTELVCSLDLIEQQIRIAAGEALGFAQEDLALHGHAIECRINAEDPYHNFAPRPGTVEGLHVPGGPGVRVDSAIYQGYTIPPYYDSMLSKLIVWGESREQALARMKRALAEYLFDGVITNIDLSMAIISSEAFATGNFDTNFLEKSDLLAQFSRQGEGE</sequence>
<evidence type="ECO:0000256" key="11">
    <source>
        <dbReference type="ARBA" id="ARBA00048600"/>
    </source>
</evidence>
<keyword evidence="19" id="KW-1185">Reference proteome</keyword>
<dbReference type="SUPFAM" id="SSF56059">
    <property type="entry name" value="Glutathione synthetase ATP-binding domain-like"/>
    <property type="match status" value="1"/>
</dbReference>
<proteinExistence type="predicted"/>
<gene>
    <name evidence="16" type="primary">accC</name>
    <name evidence="16" type="ORF">GT747_13420</name>
    <name evidence="17" type="ORF">SAMN05444424_2019</name>
</gene>
<dbReference type="InterPro" id="IPR016185">
    <property type="entry name" value="PreATP-grasp_dom_sf"/>
</dbReference>
<dbReference type="NCBIfam" id="NF006367">
    <property type="entry name" value="PRK08591.1"/>
    <property type="match status" value="1"/>
</dbReference>
<keyword evidence="10 13" id="KW-0092">Biotin</keyword>
<dbReference type="EC" id="6.3.4.14" evidence="4 13"/>
<dbReference type="InterPro" id="IPR011761">
    <property type="entry name" value="ATP-grasp"/>
</dbReference>
<keyword evidence="5 13" id="KW-0436">Ligase</keyword>
<dbReference type="EMBL" id="FQVY01000003">
    <property type="protein sequence ID" value="SHG29715.1"/>
    <property type="molecule type" value="Genomic_DNA"/>
</dbReference>
<dbReference type="Pfam" id="PF02786">
    <property type="entry name" value="CPSase_L_D2"/>
    <property type="match status" value="1"/>
</dbReference>
<dbReference type="PANTHER" id="PTHR48095:SF2">
    <property type="entry name" value="BIOTIN CARBOXYLASE, CHLOROPLASTIC"/>
    <property type="match status" value="1"/>
</dbReference>
<comment type="caution">
    <text evidence="17">The sequence shown here is derived from an EMBL/GenBank/DDBJ whole genome shotgun (WGS) entry which is preliminary data.</text>
</comment>
<evidence type="ECO:0000256" key="12">
    <source>
        <dbReference type="PROSITE-ProRule" id="PRU00409"/>
    </source>
</evidence>
<name>A0AAQ1ME72_9FIRM</name>
<evidence type="ECO:0000256" key="9">
    <source>
        <dbReference type="ARBA" id="ARBA00022842"/>
    </source>
</evidence>
<reference evidence="16 19" key="3">
    <citation type="journal article" date="2019" name="Nat. Med.">
        <title>A library of human gut bacterial isolates paired with longitudinal multiomics data enables mechanistic microbiome research.</title>
        <authorList>
            <person name="Poyet M."/>
            <person name="Groussin M."/>
            <person name="Gibbons S.M."/>
            <person name="Avila-Pacheco J."/>
            <person name="Jiang X."/>
            <person name="Kearney S.M."/>
            <person name="Perrotta A.R."/>
            <person name="Berdy B."/>
            <person name="Zhao S."/>
            <person name="Lieberman T.D."/>
            <person name="Swanson P.K."/>
            <person name="Smith M."/>
            <person name="Roesemann S."/>
            <person name="Alexander J.E."/>
            <person name="Rich S.A."/>
            <person name="Livny J."/>
            <person name="Vlamakis H."/>
            <person name="Clish C."/>
            <person name="Bullock K."/>
            <person name="Deik A."/>
            <person name="Scott J."/>
            <person name="Pierce K.A."/>
            <person name="Xavier R.J."/>
            <person name="Alm E.J."/>
        </authorList>
    </citation>
    <scope>NUCLEOTIDE SEQUENCE [LARGE SCALE GENOMIC DNA]</scope>
    <source>
        <strain evidence="16 19">BIOML-A2</strain>
    </source>
</reference>
<dbReference type="PANTHER" id="PTHR48095">
    <property type="entry name" value="PYRUVATE CARBOXYLASE SUBUNIT A"/>
    <property type="match status" value="1"/>
</dbReference>
<dbReference type="FunFam" id="3.40.50.20:FF:000010">
    <property type="entry name" value="Propionyl-CoA carboxylase subunit alpha"/>
    <property type="match status" value="1"/>
</dbReference>
<reference evidence="18" key="2">
    <citation type="submission" date="2016-11" db="EMBL/GenBank/DDBJ databases">
        <authorList>
            <person name="Jaros S."/>
            <person name="Januszkiewicz K."/>
            <person name="Wedrychowicz H."/>
        </authorList>
    </citation>
    <scope>NUCLEOTIDE SEQUENCE [LARGE SCALE GENOMIC DNA]</scope>
    <source>
        <strain evidence="18">DSM 4029</strain>
    </source>
</reference>
<keyword evidence="7 12" id="KW-0547">Nucleotide-binding</keyword>
<dbReference type="InterPro" id="IPR005481">
    <property type="entry name" value="BC-like_N"/>
</dbReference>
<evidence type="ECO:0000256" key="2">
    <source>
        <dbReference type="ARBA" id="ARBA00004956"/>
    </source>
</evidence>
<evidence type="ECO:0000313" key="18">
    <source>
        <dbReference type="Proteomes" id="UP000184089"/>
    </source>
</evidence>
<evidence type="ECO:0000256" key="5">
    <source>
        <dbReference type="ARBA" id="ARBA00022598"/>
    </source>
</evidence>
<dbReference type="FunFam" id="3.30.1490.20:FF:000018">
    <property type="entry name" value="Biotin carboxylase"/>
    <property type="match status" value="1"/>
</dbReference>
<dbReference type="PROSITE" id="PS50975">
    <property type="entry name" value="ATP_GRASP"/>
    <property type="match status" value="1"/>
</dbReference>
<dbReference type="NCBIfam" id="TIGR00514">
    <property type="entry name" value="accC"/>
    <property type="match status" value="1"/>
</dbReference>
<dbReference type="Pfam" id="PF00289">
    <property type="entry name" value="Biotin_carb_N"/>
    <property type="match status" value="1"/>
</dbReference>
<dbReference type="EMBL" id="WWVX01000010">
    <property type="protein sequence ID" value="MZL70750.1"/>
    <property type="molecule type" value="Genomic_DNA"/>
</dbReference>
<evidence type="ECO:0000256" key="13">
    <source>
        <dbReference type="RuleBase" id="RU365063"/>
    </source>
</evidence>